<name>A0A1Y2FGV7_PROLT</name>
<evidence type="ECO:0000313" key="13">
    <source>
        <dbReference type="Proteomes" id="UP000193685"/>
    </source>
</evidence>
<dbReference type="InterPro" id="IPR032632">
    <property type="entry name" value="Peptidase_M16_M"/>
</dbReference>
<protein>
    <submittedName>
        <fullName evidence="12">Metalloenzyme, LuxS/M16 peptidase-like protein</fullName>
    </submittedName>
</protein>
<feature type="domain" description="Peptidase M16 middle/third" evidence="10">
    <location>
        <begin position="378"/>
        <end position="660"/>
    </location>
</feature>
<evidence type="ECO:0000256" key="7">
    <source>
        <dbReference type="RuleBase" id="RU004447"/>
    </source>
</evidence>
<reference evidence="12 13" key="1">
    <citation type="submission" date="2016-07" db="EMBL/GenBank/DDBJ databases">
        <title>Pervasive Adenine N6-methylation of Active Genes in Fungi.</title>
        <authorList>
            <consortium name="DOE Joint Genome Institute"/>
            <person name="Mondo S.J."/>
            <person name="Dannebaum R.O."/>
            <person name="Kuo R.C."/>
            <person name="Labutti K."/>
            <person name="Haridas S."/>
            <person name="Kuo A."/>
            <person name="Salamov A."/>
            <person name="Ahrendt S.R."/>
            <person name="Lipzen A."/>
            <person name="Sullivan W."/>
            <person name="Andreopoulos W.B."/>
            <person name="Clum A."/>
            <person name="Lindquist E."/>
            <person name="Daum C."/>
            <person name="Ramamoorthy G.K."/>
            <person name="Gryganskyi A."/>
            <person name="Culley D."/>
            <person name="Magnuson J.K."/>
            <person name="James T.Y."/>
            <person name="O'Malley M.A."/>
            <person name="Stajich J.E."/>
            <person name="Spatafora J.W."/>
            <person name="Visel A."/>
            <person name="Grigoriev I.V."/>
        </authorList>
    </citation>
    <scope>NUCLEOTIDE SEQUENCE [LARGE SCALE GENOMIC DNA]</scope>
    <source>
        <strain evidence="12 13">12-1054</strain>
    </source>
</reference>
<keyword evidence="6" id="KW-0482">Metalloprotease</keyword>
<evidence type="ECO:0000256" key="6">
    <source>
        <dbReference type="ARBA" id="ARBA00023049"/>
    </source>
</evidence>
<proteinExistence type="inferred from homology"/>
<evidence type="ECO:0000313" key="12">
    <source>
        <dbReference type="EMBL" id="ORY83170.1"/>
    </source>
</evidence>
<keyword evidence="13" id="KW-1185">Reference proteome</keyword>
<dbReference type="InterPro" id="IPR001431">
    <property type="entry name" value="Pept_M16_Zn_BS"/>
</dbReference>
<keyword evidence="5" id="KW-0862">Zinc</keyword>
<dbReference type="Gene3D" id="3.30.830.10">
    <property type="entry name" value="Metalloenzyme, LuxS/M16 peptidase-like"/>
    <property type="match status" value="4"/>
</dbReference>
<dbReference type="Pfam" id="PF22456">
    <property type="entry name" value="PqqF-like_C_4"/>
    <property type="match status" value="1"/>
</dbReference>
<dbReference type="RefSeq" id="XP_040725751.1">
    <property type="nucleotide sequence ID" value="XM_040867716.1"/>
</dbReference>
<dbReference type="PANTHER" id="PTHR43690">
    <property type="entry name" value="NARDILYSIN"/>
    <property type="match status" value="1"/>
</dbReference>
<accession>A0A1Y2FGV7</accession>
<evidence type="ECO:0000256" key="1">
    <source>
        <dbReference type="ARBA" id="ARBA00007261"/>
    </source>
</evidence>
<dbReference type="InterPro" id="IPR011249">
    <property type="entry name" value="Metalloenz_LuxS/M16"/>
</dbReference>
<dbReference type="Pfam" id="PF00675">
    <property type="entry name" value="Peptidase_M16"/>
    <property type="match status" value="1"/>
</dbReference>
<feature type="domain" description="Coenzyme PQQ synthesis protein F-like C-terminal lobe" evidence="11">
    <location>
        <begin position="765"/>
        <end position="861"/>
    </location>
</feature>
<dbReference type="FunFam" id="3.30.830.10:FF:000005">
    <property type="entry name" value="nardilysin isoform X1"/>
    <property type="match status" value="1"/>
</dbReference>
<keyword evidence="3" id="KW-0479">Metal-binding</keyword>
<dbReference type="FunFam" id="3.30.830.10:FF:000003">
    <property type="entry name" value="Insulin-degrading enzyme"/>
    <property type="match status" value="1"/>
</dbReference>
<sequence length="981" mass="111349">MATVLLEEIDKPELDNRSYRLIQLSNDLQALLVHDPDTDKASAALDVHIGHLSDPWDAAGLAHFCEHLLFMGTEKYPRENDYSEYLSAHSGHSNAYTSTVDTNYFFEVGHEFLEPALDRFSQFFISPLFLESCKDRELLAVDSENKKNLQNDMWRAYQLEKSLSNPKHVYSKFGTGNLETLKEIPASLGHDVRDELLKFHGELYSANLMRLVILGRDSLDALQQLAVDKFSSINNKGIQAPVFDGNILRPQQELGKIYTFKPIKEVRNLELCFPIPECDNFWRSQPSHYLSHLLGHEGEGSVLSLLKQKGWALVLGAGGSNAAPGTDFFKITMELTADGVKHWRDIVKIVFAYIELIKKDGLQKWMWDENRLLSEAQFRYREKSPASRFTADTAGKLHRPIDKRFILGTSVPREFKVDEIKQCLDCLRPDNFRVAMADPDVQPNLTEKYYGTQYRLDDLDASLLEACRSAGESPIAELALPAKNEFVPERFDTGKHDVDRKSKHPDLLKDTPSMRLWHKKDDTFWVPKANYLYRVTIPALRQSAKDAVMGKLFIELLKDSLNEFSYNADIAGLQYSIEPTVGGLNLGFSGYNDKMPVLAEKVIRRMRNLEVSEQRFIIEKERLQRDLGNFELEAPYQQVSYHMSFVLAHVAHSKQEQLAALSSVSFKDLETLSQHALDASHVEILAHGNVSSDEALAAAALYEEVVQAKPLPEEQVLPLRALWIPQGKRQYQLILKDEENANSAIEYFCQVGYISTTSERALGMLLAQIANEPAFDQLRTKEQLGYIVFSGSRTTLTSNGFRIIIQSEKSAVYLESRIEAFLDVLKAHLEKLSTEEFEKQRKSVIDRKNEQLRNLNQETKLYFHHIQSGNYEFDEVDVSTRALKQITQQQLLAFFMQYVHPSSSTRRQISVHLQSQKAMAESEERLAAAVCNAIADAGESGEATVIASGNIQSFKDGCEVMDFPRPVRPLQEYAAKTDAKL</sequence>
<dbReference type="GO" id="GO:0046872">
    <property type="term" value="F:metal ion binding"/>
    <property type="evidence" value="ECO:0007669"/>
    <property type="project" value="UniProtKB-KW"/>
</dbReference>
<dbReference type="PANTHER" id="PTHR43690:SF18">
    <property type="entry name" value="INSULIN-DEGRADING ENZYME-RELATED"/>
    <property type="match status" value="1"/>
</dbReference>
<dbReference type="AlphaFoldDB" id="A0A1Y2FGV7"/>
<dbReference type="Pfam" id="PF16187">
    <property type="entry name" value="Peptidase_M16_M"/>
    <property type="match status" value="1"/>
</dbReference>
<dbReference type="InterPro" id="IPR054734">
    <property type="entry name" value="PqqF-like_C_4"/>
</dbReference>
<dbReference type="FunFam" id="3.30.830.10:FF:000004">
    <property type="entry name" value="Putative insulin-degrading enzyme"/>
    <property type="match status" value="1"/>
</dbReference>
<organism evidence="12 13">
    <name type="scientific">Protomyces lactucae-debilis</name>
    <dbReference type="NCBI Taxonomy" id="2754530"/>
    <lineage>
        <taxon>Eukaryota</taxon>
        <taxon>Fungi</taxon>
        <taxon>Dikarya</taxon>
        <taxon>Ascomycota</taxon>
        <taxon>Taphrinomycotina</taxon>
        <taxon>Taphrinomycetes</taxon>
        <taxon>Taphrinales</taxon>
        <taxon>Protomycetaceae</taxon>
        <taxon>Protomyces</taxon>
    </lineage>
</organism>
<dbReference type="GeneID" id="63784315"/>
<dbReference type="PROSITE" id="PS00143">
    <property type="entry name" value="INSULINASE"/>
    <property type="match status" value="1"/>
</dbReference>
<dbReference type="Proteomes" id="UP000193685">
    <property type="component" value="Unassembled WGS sequence"/>
</dbReference>
<evidence type="ECO:0000256" key="2">
    <source>
        <dbReference type="ARBA" id="ARBA00022670"/>
    </source>
</evidence>
<dbReference type="EMBL" id="MCFI01000008">
    <property type="protein sequence ID" value="ORY83170.1"/>
    <property type="molecule type" value="Genomic_DNA"/>
</dbReference>
<evidence type="ECO:0000256" key="4">
    <source>
        <dbReference type="ARBA" id="ARBA00022801"/>
    </source>
</evidence>
<dbReference type="GO" id="GO:0051603">
    <property type="term" value="P:proteolysis involved in protein catabolic process"/>
    <property type="evidence" value="ECO:0007669"/>
    <property type="project" value="TreeGrafter"/>
</dbReference>
<evidence type="ECO:0000259" key="11">
    <source>
        <dbReference type="Pfam" id="PF22456"/>
    </source>
</evidence>
<dbReference type="GO" id="GO:0005829">
    <property type="term" value="C:cytosol"/>
    <property type="evidence" value="ECO:0007669"/>
    <property type="project" value="TreeGrafter"/>
</dbReference>
<dbReference type="OrthoDB" id="952271at2759"/>
<keyword evidence="4" id="KW-0378">Hydrolase</keyword>
<dbReference type="OMA" id="WIFDEMK"/>
<comment type="similarity">
    <text evidence="1 7">Belongs to the peptidase M16 family.</text>
</comment>
<evidence type="ECO:0000259" key="8">
    <source>
        <dbReference type="Pfam" id="PF00675"/>
    </source>
</evidence>
<dbReference type="Pfam" id="PF05193">
    <property type="entry name" value="Peptidase_M16_C"/>
    <property type="match status" value="1"/>
</dbReference>
<evidence type="ECO:0000259" key="9">
    <source>
        <dbReference type="Pfam" id="PF05193"/>
    </source>
</evidence>
<feature type="domain" description="Peptidase M16 C-terminal" evidence="9">
    <location>
        <begin position="193"/>
        <end position="369"/>
    </location>
</feature>
<keyword evidence="2" id="KW-0645">Protease</keyword>
<feature type="domain" description="Peptidase M16 N-terminal" evidence="8">
    <location>
        <begin position="31"/>
        <end position="167"/>
    </location>
</feature>
<dbReference type="InterPro" id="IPR050626">
    <property type="entry name" value="Peptidase_M16"/>
</dbReference>
<dbReference type="InterPro" id="IPR007863">
    <property type="entry name" value="Peptidase_M16_C"/>
</dbReference>
<dbReference type="InterPro" id="IPR011765">
    <property type="entry name" value="Pept_M16_N"/>
</dbReference>
<dbReference type="GO" id="GO:0004222">
    <property type="term" value="F:metalloendopeptidase activity"/>
    <property type="evidence" value="ECO:0007669"/>
    <property type="project" value="InterPro"/>
</dbReference>
<dbReference type="GO" id="GO:0043171">
    <property type="term" value="P:peptide catabolic process"/>
    <property type="evidence" value="ECO:0007669"/>
    <property type="project" value="TreeGrafter"/>
</dbReference>
<gene>
    <name evidence="12" type="ORF">BCR37DRAFT_346738</name>
</gene>
<evidence type="ECO:0000256" key="3">
    <source>
        <dbReference type="ARBA" id="ARBA00022723"/>
    </source>
</evidence>
<comment type="caution">
    <text evidence="12">The sequence shown here is derived from an EMBL/GenBank/DDBJ whole genome shotgun (WGS) entry which is preliminary data.</text>
</comment>
<dbReference type="STRING" id="56484.A0A1Y2FGV7"/>
<dbReference type="GO" id="GO:0005739">
    <property type="term" value="C:mitochondrion"/>
    <property type="evidence" value="ECO:0007669"/>
    <property type="project" value="TreeGrafter"/>
</dbReference>
<evidence type="ECO:0000259" key="10">
    <source>
        <dbReference type="Pfam" id="PF16187"/>
    </source>
</evidence>
<evidence type="ECO:0000256" key="5">
    <source>
        <dbReference type="ARBA" id="ARBA00022833"/>
    </source>
</evidence>
<dbReference type="SUPFAM" id="SSF63411">
    <property type="entry name" value="LuxS/MPP-like metallohydrolase"/>
    <property type="match status" value="4"/>
</dbReference>